<reference evidence="5 6" key="1">
    <citation type="submission" date="2018-06" db="EMBL/GenBank/DDBJ databases">
        <title>Freshwater and sediment microbial communities from various areas in North America, analyzing microbe dynamics in response to fracking.</title>
        <authorList>
            <person name="Lamendella R."/>
        </authorList>
    </citation>
    <scope>NUCLEOTIDE SEQUENCE [LARGE SCALE GENOMIC DNA]</scope>
    <source>
        <strain evidence="5 6">17</strain>
    </source>
</reference>
<sequence>MNINSLQDTPPIFSNVKSKNFVAFSENNVRILNVELFGTVFFGFSSYINSGLIRSYCEVGRYCSIGRNVSIGLGNHDISCLSTSPFLSHLASGESLKLASDNPKRRVIIGNDVWIGDNVCIASGITIGHGAVIAAGAVVTKDVPPYAIFGGVPAKKIKMRFEDEIIAKMLKSEWWNIHPSNLLTLPKTNIHDVIDKLDGFDKKGFPVKYTKIDGSSF</sequence>
<dbReference type="RefSeq" id="WP_181455283.1">
    <property type="nucleotide sequence ID" value="NZ_CAWNWF010000008.1"/>
</dbReference>
<dbReference type="CDD" id="cd03349">
    <property type="entry name" value="LbH_XAT"/>
    <property type="match status" value="1"/>
</dbReference>
<dbReference type="InterPro" id="IPR011004">
    <property type="entry name" value="Trimer_LpxA-like_sf"/>
</dbReference>
<dbReference type="PROSITE" id="PS00101">
    <property type="entry name" value="HEXAPEP_TRANSFERASES"/>
    <property type="match status" value="1"/>
</dbReference>
<dbReference type="Gene3D" id="2.160.10.10">
    <property type="entry name" value="Hexapeptide repeat proteins"/>
    <property type="match status" value="1"/>
</dbReference>
<keyword evidence="4" id="KW-0012">Acyltransferase</keyword>
<accession>A0AAX1PJT0</accession>
<dbReference type="Pfam" id="PF00132">
    <property type="entry name" value="Hexapep"/>
    <property type="match status" value="1"/>
</dbReference>
<gene>
    <name evidence="5" type="ORF">DEU50_108140</name>
</gene>
<dbReference type="InterPro" id="IPR050179">
    <property type="entry name" value="Trans_hexapeptide_repeat"/>
</dbReference>
<keyword evidence="2" id="KW-0808">Transferase</keyword>
<name>A0AAX1PJT0_AERSA</name>
<dbReference type="SUPFAM" id="SSF51161">
    <property type="entry name" value="Trimeric LpxA-like enzymes"/>
    <property type="match status" value="1"/>
</dbReference>
<dbReference type="PANTHER" id="PTHR43300">
    <property type="entry name" value="ACETYLTRANSFERASE"/>
    <property type="match status" value="1"/>
</dbReference>
<evidence type="ECO:0000256" key="4">
    <source>
        <dbReference type="ARBA" id="ARBA00023315"/>
    </source>
</evidence>
<comment type="similarity">
    <text evidence="1">Belongs to the transferase hexapeptide repeat family.</text>
</comment>
<organism evidence="5 6">
    <name type="scientific">Aeromonas salmonicida</name>
    <dbReference type="NCBI Taxonomy" id="645"/>
    <lineage>
        <taxon>Bacteria</taxon>
        <taxon>Pseudomonadati</taxon>
        <taxon>Pseudomonadota</taxon>
        <taxon>Gammaproteobacteria</taxon>
        <taxon>Aeromonadales</taxon>
        <taxon>Aeromonadaceae</taxon>
        <taxon>Aeromonas</taxon>
    </lineage>
</organism>
<dbReference type="AlphaFoldDB" id="A0AAX1PJT0"/>
<evidence type="ECO:0000256" key="3">
    <source>
        <dbReference type="ARBA" id="ARBA00022737"/>
    </source>
</evidence>
<dbReference type="PANTHER" id="PTHR43300:SF11">
    <property type="entry name" value="ACETYLTRANSFERASE RV3034C-RELATED"/>
    <property type="match status" value="1"/>
</dbReference>
<evidence type="ECO:0000313" key="6">
    <source>
        <dbReference type="Proteomes" id="UP000249422"/>
    </source>
</evidence>
<dbReference type="EMBL" id="QLLM01000008">
    <property type="protein sequence ID" value="RAJ04758.1"/>
    <property type="molecule type" value="Genomic_DNA"/>
</dbReference>
<evidence type="ECO:0000256" key="2">
    <source>
        <dbReference type="ARBA" id="ARBA00022679"/>
    </source>
</evidence>
<comment type="caution">
    <text evidence="5">The sequence shown here is derived from an EMBL/GenBank/DDBJ whole genome shotgun (WGS) entry which is preliminary data.</text>
</comment>
<dbReference type="Proteomes" id="UP000249422">
    <property type="component" value="Unassembled WGS sequence"/>
</dbReference>
<evidence type="ECO:0000313" key="5">
    <source>
        <dbReference type="EMBL" id="RAJ04758.1"/>
    </source>
</evidence>
<dbReference type="GO" id="GO:0016746">
    <property type="term" value="F:acyltransferase activity"/>
    <property type="evidence" value="ECO:0007669"/>
    <property type="project" value="UniProtKB-KW"/>
</dbReference>
<proteinExistence type="inferred from homology"/>
<keyword evidence="3" id="KW-0677">Repeat</keyword>
<dbReference type="InterPro" id="IPR001451">
    <property type="entry name" value="Hexapep"/>
</dbReference>
<protein>
    <submittedName>
        <fullName evidence="5">Acetyltransferase-like isoleucine patch superfamily enzyme</fullName>
    </submittedName>
</protein>
<dbReference type="InterPro" id="IPR018357">
    <property type="entry name" value="Hexapep_transf_CS"/>
</dbReference>
<evidence type="ECO:0000256" key="1">
    <source>
        <dbReference type="ARBA" id="ARBA00007274"/>
    </source>
</evidence>